<protein>
    <recommendedName>
        <fullName evidence="9">Indole-3-glycerol phosphate synthase</fullName>
        <shortName evidence="9">IGPS</shortName>
        <ecNumber evidence="9">4.1.1.48</ecNumber>
    </recommendedName>
</protein>
<dbReference type="InterPro" id="IPR001468">
    <property type="entry name" value="Indole-3-GlycerolPSynthase_CS"/>
</dbReference>
<dbReference type="PATRIC" id="fig|1423807.3.peg.547"/>
<gene>
    <name evidence="9" type="primary">trpC</name>
    <name evidence="11" type="ORF">FD16_GL000539</name>
</gene>
<keyword evidence="12" id="KW-1185">Reference proteome</keyword>
<proteinExistence type="inferred from homology"/>
<comment type="catalytic activity">
    <reaction evidence="1 9">
        <text>1-(2-carboxyphenylamino)-1-deoxy-D-ribulose 5-phosphate + H(+) = (1S,2R)-1-C-(indol-3-yl)glycerol 3-phosphate + CO2 + H2O</text>
        <dbReference type="Rhea" id="RHEA:23476"/>
        <dbReference type="ChEBI" id="CHEBI:15377"/>
        <dbReference type="ChEBI" id="CHEBI:15378"/>
        <dbReference type="ChEBI" id="CHEBI:16526"/>
        <dbReference type="ChEBI" id="CHEBI:58613"/>
        <dbReference type="ChEBI" id="CHEBI:58866"/>
        <dbReference type="EC" id="4.1.1.48"/>
    </reaction>
</comment>
<evidence type="ECO:0000256" key="8">
    <source>
        <dbReference type="ARBA" id="ARBA00023239"/>
    </source>
</evidence>
<evidence type="ECO:0000313" key="11">
    <source>
        <dbReference type="EMBL" id="KRM11750.1"/>
    </source>
</evidence>
<keyword evidence="4 9" id="KW-0028">Amino-acid biosynthesis</keyword>
<dbReference type="PANTHER" id="PTHR22854">
    <property type="entry name" value="TRYPTOPHAN BIOSYNTHESIS PROTEIN"/>
    <property type="match status" value="1"/>
</dbReference>
<dbReference type="SUPFAM" id="SSF51366">
    <property type="entry name" value="Ribulose-phoshate binding barrel"/>
    <property type="match status" value="1"/>
</dbReference>
<dbReference type="eggNOG" id="COG0134">
    <property type="taxonomic scope" value="Bacteria"/>
</dbReference>
<reference evidence="11 12" key="1">
    <citation type="journal article" date="2015" name="Genome Announc.">
        <title>Expanding the biotechnology potential of lactobacilli through comparative genomics of 213 strains and associated genera.</title>
        <authorList>
            <person name="Sun Z."/>
            <person name="Harris H.M."/>
            <person name="McCann A."/>
            <person name="Guo C."/>
            <person name="Argimon S."/>
            <person name="Zhang W."/>
            <person name="Yang X."/>
            <person name="Jeffery I.B."/>
            <person name="Cooney J.C."/>
            <person name="Kagawa T.F."/>
            <person name="Liu W."/>
            <person name="Song Y."/>
            <person name="Salvetti E."/>
            <person name="Wrobel A."/>
            <person name="Rasinkangas P."/>
            <person name="Parkhill J."/>
            <person name="Rea M.C."/>
            <person name="O'Sullivan O."/>
            <person name="Ritari J."/>
            <person name="Douillard F.P."/>
            <person name="Paul Ross R."/>
            <person name="Yang R."/>
            <person name="Briner A.E."/>
            <person name="Felis G.E."/>
            <person name="de Vos W.M."/>
            <person name="Barrangou R."/>
            <person name="Klaenhammer T.R."/>
            <person name="Caufield P.W."/>
            <person name="Cui Y."/>
            <person name="Zhang H."/>
            <person name="O'Toole P.W."/>
        </authorList>
    </citation>
    <scope>NUCLEOTIDE SEQUENCE [LARGE SCALE GENOMIC DNA]</scope>
    <source>
        <strain evidence="11 12">DSM 5007</strain>
    </source>
</reference>
<keyword evidence="8 9" id="KW-0456">Lyase</keyword>
<keyword evidence="7 9" id="KW-0057">Aromatic amino acid biosynthesis</keyword>
<name>A0A0R1W9E8_9LACO</name>
<sequence>MILDDLVAATKQRVAQSKLNTPLAVVKQQALALPVSDERQFEDHLRAEGFHIIAEVKKASPSKGLIAKDFPYLKIAQEYDQAGADAISVLTEPKYFQGSIDYLAEIAANAETPVLRKDFTIDEYMIYEAKIAGASAILLIVSILTDQQLKDYLQLADQLGMSALVEAHDEHEIDRALKVGAKIIGTNNRNLKNFTVDFSNSERLRKLVPNDKVFIAESGVKKPADVVELQAHNIHVSLIGETLMRANNKTKMIHELKGMTEVDQS</sequence>
<dbReference type="UniPathway" id="UPA00035">
    <property type="reaction ID" value="UER00043"/>
</dbReference>
<organism evidence="11 12">
    <name type="scientific">Paucilactobacillus suebicus DSM 5007 = KCTC 3549</name>
    <dbReference type="NCBI Taxonomy" id="1423807"/>
    <lineage>
        <taxon>Bacteria</taxon>
        <taxon>Bacillati</taxon>
        <taxon>Bacillota</taxon>
        <taxon>Bacilli</taxon>
        <taxon>Lactobacillales</taxon>
        <taxon>Lactobacillaceae</taxon>
        <taxon>Paucilactobacillus</taxon>
    </lineage>
</organism>
<evidence type="ECO:0000256" key="6">
    <source>
        <dbReference type="ARBA" id="ARBA00022822"/>
    </source>
</evidence>
<dbReference type="EMBL" id="AZGF01000015">
    <property type="protein sequence ID" value="KRM11750.1"/>
    <property type="molecule type" value="Genomic_DNA"/>
</dbReference>
<evidence type="ECO:0000313" key="12">
    <source>
        <dbReference type="Proteomes" id="UP000051820"/>
    </source>
</evidence>
<evidence type="ECO:0000259" key="10">
    <source>
        <dbReference type="Pfam" id="PF00218"/>
    </source>
</evidence>
<keyword evidence="5 9" id="KW-0210">Decarboxylase</keyword>
<dbReference type="HAMAP" id="MF_00134_B">
    <property type="entry name" value="IGPS_B"/>
    <property type="match status" value="1"/>
</dbReference>
<dbReference type="RefSeq" id="WP_010621324.1">
    <property type="nucleotide sequence ID" value="NZ_AZGF01000015.1"/>
</dbReference>
<dbReference type="GO" id="GO:0004640">
    <property type="term" value="F:phosphoribosylanthranilate isomerase activity"/>
    <property type="evidence" value="ECO:0007669"/>
    <property type="project" value="TreeGrafter"/>
</dbReference>
<dbReference type="NCBIfam" id="NF001377">
    <property type="entry name" value="PRK00278.2-4"/>
    <property type="match status" value="1"/>
</dbReference>
<dbReference type="EC" id="4.1.1.48" evidence="9"/>
<evidence type="ECO:0000256" key="3">
    <source>
        <dbReference type="ARBA" id="ARBA00008737"/>
    </source>
</evidence>
<evidence type="ECO:0000256" key="1">
    <source>
        <dbReference type="ARBA" id="ARBA00001633"/>
    </source>
</evidence>
<dbReference type="OrthoDB" id="9804217at2"/>
<evidence type="ECO:0000256" key="9">
    <source>
        <dbReference type="HAMAP-Rule" id="MF_00134"/>
    </source>
</evidence>
<evidence type="ECO:0000256" key="7">
    <source>
        <dbReference type="ARBA" id="ARBA00023141"/>
    </source>
</evidence>
<accession>A0A0R1W9E8</accession>
<evidence type="ECO:0000256" key="4">
    <source>
        <dbReference type="ARBA" id="ARBA00022605"/>
    </source>
</evidence>
<evidence type="ECO:0000256" key="5">
    <source>
        <dbReference type="ARBA" id="ARBA00022793"/>
    </source>
</evidence>
<dbReference type="Proteomes" id="UP000051820">
    <property type="component" value="Unassembled WGS sequence"/>
</dbReference>
<evidence type="ECO:0000256" key="2">
    <source>
        <dbReference type="ARBA" id="ARBA00004696"/>
    </source>
</evidence>
<dbReference type="InterPro" id="IPR013798">
    <property type="entry name" value="Indole-3-glycerol_P_synth_dom"/>
</dbReference>
<dbReference type="Gene3D" id="3.20.20.70">
    <property type="entry name" value="Aldolase class I"/>
    <property type="match status" value="1"/>
</dbReference>
<dbReference type="PANTHER" id="PTHR22854:SF2">
    <property type="entry name" value="INDOLE-3-GLYCEROL-PHOSPHATE SYNTHASE"/>
    <property type="match status" value="1"/>
</dbReference>
<dbReference type="PROSITE" id="PS00614">
    <property type="entry name" value="IGPS"/>
    <property type="match status" value="1"/>
</dbReference>
<dbReference type="InterPro" id="IPR011060">
    <property type="entry name" value="RibuloseP-bd_barrel"/>
</dbReference>
<dbReference type="InterPro" id="IPR013785">
    <property type="entry name" value="Aldolase_TIM"/>
</dbReference>
<feature type="domain" description="Indole-3-glycerol phosphate synthase" evidence="10">
    <location>
        <begin position="3"/>
        <end position="256"/>
    </location>
</feature>
<dbReference type="GO" id="GO:0004425">
    <property type="term" value="F:indole-3-glycerol-phosphate synthase activity"/>
    <property type="evidence" value="ECO:0007669"/>
    <property type="project" value="UniProtKB-UniRule"/>
</dbReference>
<dbReference type="STRING" id="1423807.FD16_GL000539"/>
<dbReference type="CDD" id="cd00331">
    <property type="entry name" value="IGPS"/>
    <property type="match status" value="1"/>
</dbReference>
<dbReference type="InterPro" id="IPR045186">
    <property type="entry name" value="Indole-3-glycerol_P_synth"/>
</dbReference>
<keyword evidence="6 9" id="KW-0822">Tryptophan biosynthesis</keyword>
<dbReference type="Pfam" id="PF00218">
    <property type="entry name" value="IGPS"/>
    <property type="match status" value="1"/>
</dbReference>
<comment type="similarity">
    <text evidence="3 9">Belongs to the TrpC family.</text>
</comment>
<dbReference type="AlphaFoldDB" id="A0A0R1W9E8"/>
<comment type="caution">
    <text evidence="11">The sequence shown here is derived from an EMBL/GenBank/DDBJ whole genome shotgun (WGS) entry which is preliminary data.</text>
</comment>
<comment type="pathway">
    <text evidence="2 9">Amino-acid biosynthesis; L-tryptophan biosynthesis; L-tryptophan from chorismate: step 4/5.</text>
</comment>
<dbReference type="GO" id="GO:0000162">
    <property type="term" value="P:L-tryptophan biosynthetic process"/>
    <property type="evidence" value="ECO:0007669"/>
    <property type="project" value="UniProtKB-UniRule"/>
</dbReference>
<dbReference type="FunFam" id="3.20.20.70:FF:000024">
    <property type="entry name" value="Indole-3-glycerol phosphate synthase"/>
    <property type="match status" value="1"/>
</dbReference>